<feature type="signal peptide" evidence="7">
    <location>
        <begin position="1"/>
        <end position="22"/>
    </location>
</feature>
<accession>A0ABS6XJ46</accession>
<gene>
    <name evidence="11" type="ORF">KY084_05015</name>
</gene>
<evidence type="ECO:0000259" key="10">
    <source>
        <dbReference type="Pfam" id="PF13290"/>
    </source>
</evidence>
<keyword evidence="3" id="KW-0378">Hydrolase</keyword>
<dbReference type="RefSeq" id="WP_219237333.1">
    <property type="nucleotide sequence ID" value="NZ_JAHWZX010000003.1"/>
</dbReference>
<evidence type="ECO:0000259" key="8">
    <source>
        <dbReference type="Pfam" id="PF00728"/>
    </source>
</evidence>
<dbReference type="InterPro" id="IPR015883">
    <property type="entry name" value="Glyco_hydro_20_cat"/>
</dbReference>
<dbReference type="CDD" id="cd06563">
    <property type="entry name" value="GH20_chitobiase-like"/>
    <property type="match status" value="1"/>
</dbReference>
<evidence type="ECO:0000256" key="3">
    <source>
        <dbReference type="ARBA" id="ARBA00022801"/>
    </source>
</evidence>
<organism evidence="11 12">
    <name type="scientific">Stakelama flava</name>
    <dbReference type="NCBI Taxonomy" id="2860338"/>
    <lineage>
        <taxon>Bacteria</taxon>
        <taxon>Pseudomonadati</taxon>
        <taxon>Pseudomonadota</taxon>
        <taxon>Alphaproteobacteria</taxon>
        <taxon>Sphingomonadales</taxon>
        <taxon>Sphingomonadaceae</taxon>
        <taxon>Stakelama</taxon>
    </lineage>
</organism>
<dbReference type="Pfam" id="PF02838">
    <property type="entry name" value="Glyco_hydro_20b"/>
    <property type="match status" value="1"/>
</dbReference>
<dbReference type="InterPro" id="IPR059177">
    <property type="entry name" value="GH29D-like_dom"/>
</dbReference>
<evidence type="ECO:0000256" key="4">
    <source>
        <dbReference type="ARBA" id="ARBA00023295"/>
    </source>
</evidence>
<proteinExistence type="predicted"/>
<dbReference type="InterPro" id="IPR015882">
    <property type="entry name" value="HEX_bac_N"/>
</dbReference>
<evidence type="ECO:0000256" key="7">
    <source>
        <dbReference type="SAM" id="SignalP"/>
    </source>
</evidence>
<dbReference type="PANTHER" id="PTHR22600">
    <property type="entry name" value="BETA-HEXOSAMINIDASE"/>
    <property type="match status" value="1"/>
</dbReference>
<comment type="caution">
    <text evidence="11">The sequence shown here is derived from an EMBL/GenBank/DDBJ whole genome shotgun (WGS) entry which is preliminary data.</text>
</comment>
<keyword evidence="12" id="KW-1185">Reference proteome</keyword>
<dbReference type="EC" id="3.2.1.52" evidence="2"/>
<evidence type="ECO:0000259" key="9">
    <source>
        <dbReference type="Pfam" id="PF02838"/>
    </source>
</evidence>
<evidence type="ECO:0000256" key="1">
    <source>
        <dbReference type="ARBA" id="ARBA00001231"/>
    </source>
</evidence>
<feature type="domain" description="GH29D-like beta-sandwich" evidence="10">
    <location>
        <begin position="536"/>
        <end position="582"/>
    </location>
</feature>
<dbReference type="Proteomes" id="UP001197214">
    <property type="component" value="Unassembled WGS sequence"/>
</dbReference>
<evidence type="ECO:0000256" key="2">
    <source>
        <dbReference type="ARBA" id="ARBA00012663"/>
    </source>
</evidence>
<evidence type="ECO:0000313" key="11">
    <source>
        <dbReference type="EMBL" id="MBW4330234.1"/>
    </source>
</evidence>
<sequence>MKMRLAIAAAVMSFSMAQAAMAGTPALLPSPQKVTPAPGVFDVSGTQIMAEDAGARAAARRLRDLVARSGGPALALSTKGAIRFRRDPSLKQMGAYRLTVTPKGAVVSARDDAGLFYGAETLWQIIAASQDGRIDAVVIDDAPAFGWRGVMLDSARHFQPVSYVKSLIDRMAMAKLNTLHWHLSDDQGWRIAIDRYPRLTSIGAWRRPAGAAGTDPKTGKPVRYGGFYTKDEIRDVVAYAKSRHVTIVPEIDMPGHATAIIAAYPDLASTPNPPREPSNEWGILPNLLNPDEATLTFVEHVLDEVIELFPGTYIHVGGDEAVKDQWKANPAIQARIRRLGLRDENALQGWFMAQLGAYLKAHGRRLIGWDEILEGKVPADATVMSWRGIDGAVTAAKAGHDTVLSPAPILYLDNRQSDAADEPPGRGQTIDWQHVYAFDPSPAELTPEQRRHILGVQGNLWTEHVRTTDYATKMLWPRAAIIAEIGWRNPKRNWPDFSQRLVTAMHRWDRMGLGYDVAPLEPMARFTPGKDALTATLRQPAGIGTIRYTMIGAAPGAASPAYSQPISVPYGAELVAQAFDGDTPLGTPRRWLATPDRVRTIDTSSMELCGSAIPLRVEDDGETDGVRAVHPVDVMHPCWIWRGAPMDGMRTIRADVGRLPFNFAIGKDIEKLVFDPPATKAGEMVVRRDSCDGPVVANVPLASAVANSGVSRVNDDLKPQTGTHDLCITFTQKGPDPYWVVDRLTLTP</sequence>
<dbReference type="Pfam" id="PF13290">
    <property type="entry name" value="CHB_HEX_C_1"/>
    <property type="match status" value="1"/>
</dbReference>
<evidence type="ECO:0000313" key="12">
    <source>
        <dbReference type="Proteomes" id="UP001197214"/>
    </source>
</evidence>
<feature type="chain" id="PRO_5047369723" description="beta-N-acetylhexosaminidase" evidence="7">
    <location>
        <begin position="23"/>
        <end position="748"/>
    </location>
</feature>
<reference evidence="11 12" key="1">
    <citation type="submission" date="2021-07" db="EMBL/GenBank/DDBJ databases">
        <title>Stakelama flava sp. nov., a novel endophytic bacterium isolated from branch of Kandelia candel.</title>
        <authorList>
            <person name="Tuo L."/>
        </authorList>
    </citation>
    <scope>NUCLEOTIDE SEQUENCE [LARGE SCALE GENOMIC DNA]</scope>
    <source>
        <strain evidence="11 12">CBK3Z-3</strain>
    </source>
</reference>
<keyword evidence="4" id="KW-0326">Glycosidase</keyword>
<feature type="domain" description="Beta-hexosaminidase bacterial type N-terminal" evidence="9">
    <location>
        <begin position="25"/>
        <end position="142"/>
    </location>
</feature>
<feature type="domain" description="Glycoside hydrolase family 20 catalytic" evidence="8">
    <location>
        <begin position="145"/>
        <end position="489"/>
    </location>
</feature>
<comment type="catalytic activity">
    <reaction evidence="1">
        <text>Hydrolysis of terminal non-reducing N-acetyl-D-hexosamine residues in N-acetyl-beta-D-hexosaminides.</text>
        <dbReference type="EC" id="3.2.1.52"/>
    </reaction>
</comment>
<protein>
    <recommendedName>
        <fullName evidence="2">beta-N-acetylhexosaminidase</fullName>
        <ecNumber evidence="2">3.2.1.52</ecNumber>
    </recommendedName>
    <alternativeName>
        <fullName evidence="5">Beta-N-acetylhexosaminidase</fullName>
    </alternativeName>
    <alternativeName>
        <fullName evidence="6">N-acetyl-beta-glucosaminidase</fullName>
    </alternativeName>
</protein>
<keyword evidence="7" id="KW-0732">Signal</keyword>
<dbReference type="Pfam" id="PF00728">
    <property type="entry name" value="Glyco_hydro_20"/>
    <property type="match status" value="1"/>
</dbReference>
<dbReference type="EMBL" id="JAHWZX010000003">
    <property type="protein sequence ID" value="MBW4330234.1"/>
    <property type="molecule type" value="Genomic_DNA"/>
</dbReference>
<name>A0ABS6XJ46_9SPHN</name>
<evidence type="ECO:0000256" key="5">
    <source>
        <dbReference type="ARBA" id="ARBA00030512"/>
    </source>
</evidence>
<evidence type="ECO:0000256" key="6">
    <source>
        <dbReference type="ARBA" id="ARBA00033000"/>
    </source>
</evidence>
<dbReference type="PANTHER" id="PTHR22600:SF57">
    <property type="entry name" value="BETA-N-ACETYLHEXOSAMINIDASE"/>
    <property type="match status" value="1"/>
</dbReference>
<dbReference type="InterPro" id="IPR025705">
    <property type="entry name" value="Beta_hexosaminidase_sua/sub"/>
</dbReference>